<name>A0AAX0AW48_CLOBE</name>
<protein>
    <submittedName>
        <fullName evidence="1">Uncharacterized protein</fullName>
    </submittedName>
</protein>
<gene>
    <name evidence="1" type="ORF">B0H41_000776</name>
</gene>
<reference evidence="1" key="1">
    <citation type="submission" date="2020-05" db="EMBL/GenBank/DDBJ databases">
        <authorList>
            <person name="Brown S."/>
            <person name="Huntemann M."/>
            <person name="Clum A."/>
            <person name="Spunde A."/>
            <person name="Palaniappan K."/>
            <person name="Ritter S."/>
            <person name="Mikhailova N."/>
            <person name="Chen I.-M."/>
            <person name="Stamatis D."/>
            <person name="Reddy T."/>
            <person name="O'Malley R."/>
            <person name="Daum C."/>
            <person name="Shapiro N."/>
            <person name="Ivanova N."/>
            <person name="Kyrpides N."/>
            <person name="Woyke T."/>
        </authorList>
    </citation>
    <scope>NUCLEOTIDE SEQUENCE</scope>
    <source>
        <strain evidence="1">DJ080</strain>
    </source>
</reference>
<reference evidence="1" key="2">
    <citation type="journal article" date="2022" name="Nat. Biotechnol.">
        <title>Carbon-negative production of acetone and isopropanol by gas fermentation at industrial pilot scale.</title>
        <authorList>
            <person name="Liew F.E."/>
            <person name="Nogle R."/>
            <person name="Abdalla T."/>
            <person name="Rasor B.J."/>
            <person name="Canter C."/>
            <person name="Jensen R.O."/>
            <person name="Wang L."/>
            <person name="Strutz J."/>
            <person name="Chirania P."/>
            <person name="De Tissera S."/>
            <person name="Mueller A.P."/>
            <person name="Ruan Z."/>
            <person name="Gao A."/>
            <person name="Tran L."/>
            <person name="Engle N.L."/>
            <person name="Bromley J.C."/>
            <person name="Daniell J."/>
            <person name="Conrado R."/>
            <person name="Tschaplinski T.J."/>
            <person name="Giannone R.J."/>
            <person name="Hettich R.L."/>
            <person name="Karim A.S."/>
            <person name="Simpson S.D."/>
            <person name="Brown S.D."/>
            <person name="Leang C."/>
            <person name="Jewett M.C."/>
            <person name="Kopke M."/>
        </authorList>
    </citation>
    <scope>NUCLEOTIDE SEQUENCE</scope>
    <source>
        <strain evidence="1">DJ080</strain>
    </source>
</reference>
<dbReference type="AlphaFoldDB" id="A0AAX0AW48"/>
<evidence type="ECO:0000313" key="2">
    <source>
        <dbReference type="Proteomes" id="UP001193748"/>
    </source>
</evidence>
<dbReference type="Proteomes" id="UP001193748">
    <property type="component" value="Unassembled WGS sequence"/>
</dbReference>
<dbReference type="EMBL" id="JABSWW010000001">
    <property type="protein sequence ID" value="NRT87097.1"/>
    <property type="molecule type" value="Genomic_DNA"/>
</dbReference>
<proteinExistence type="predicted"/>
<comment type="caution">
    <text evidence="1">The sequence shown here is derived from an EMBL/GenBank/DDBJ whole genome shotgun (WGS) entry which is preliminary data.</text>
</comment>
<organism evidence="1 2">
    <name type="scientific">Clostridium beijerinckii</name>
    <name type="common">Clostridium MP</name>
    <dbReference type="NCBI Taxonomy" id="1520"/>
    <lineage>
        <taxon>Bacteria</taxon>
        <taxon>Bacillati</taxon>
        <taxon>Bacillota</taxon>
        <taxon>Clostridia</taxon>
        <taxon>Eubacteriales</taxon>
        <taxon>Clostridiaceae</taxon>
        <taxon>Clostridium</taxon>
    </lineage>
</organism>
<accession>A0AAX0AW48</accession>
<sequence>MIGILAGQGMTFNEATNEIEDWETSGISKLLDNSKMTQSK</sequence>
<evidence type="ECO:0000313" key="1">
    <source>
        <dbReference type="EMBL" id="NRT87097.1"/>
    </source>
</evidence>